<evidence type="ECO:0000256" key="1">
    <source>
        <dbReference type="SAM" id="SignalP"/>
    </source>
</evidence>
<sequence>MKRSILLLYSFILVNGCLFAQKNDAVIVKAGTRLIDYFPVTERYIYPDFTQGKAIFTKDRIFPSEFNFNMISCEMEFIKSNDTLIITDKSDLLSIVVAQDTFYYHHGYLQKIQNGKLNIYLKRSIVMKDILKKGAMGTINRSAASESYDYLLTKPLSWDLVADIDIKFQKEEEYFYSVSENDFVLFNKKNSLKMLPNNKHAVRTYIESNKIDFKDREDVLELTDFICKLMPISSM</sequence>
<protein>
    <submittedName>
        <fullName evidence="2">Uncharacterized protein</fullName>
    </submittedName>
</protein>
<dbReference type="AlphaFoldDB" id="A0A9X3FHZ1"/>
<reference evidence="2" key="1">
    <citation type="submission" date="2022-11" db="EMBL/GenBank/DDBJ databases">
        <title>Marilongibacter aestuarii gen. nov., sp. nov., isolated from tidal flat sediment.</title>
        <authorList>
            <person name="Jiayan W."/>
        </authorList>
    </citation>
    <scope>NUCLEOTIDE SEQUENCE</scope>
    <source>
        <strain evidence="2">Z1-6</strain>
    </source>
</reference>
<keyword evidence="1" id="KW-0732">Signal</keyword>
<feature type="signal peptide" evidence="1">
    <location>
        <begin position="1"/>
        <end position="20"/>
    </location>
</feature>
<keyword evidence="3" id="KW-1185">Reference proteome</keyword>
<accession>A0A9X3FHZ1</accession>
<gene>
    <name evidence="2" type="ORF">OU798_21930</name>
</gene>
<dbReference type="EMBL" id="JAPOHD010000065">
    <property type="protein sequence ID" value="MCY1723023.1"/>
    <property type="molecule type" value="Genomic_DNA"/>
</dbReference>
<name>A0A9X3FHZ1_9BACT</name>
<proteinExistence type="predicted"/>
<dbReference type="Proteomes" id="UP001145087">
    <property type="component" value="Unassembled WGS sequence"/>
</dbReference>
<feature type="chain" id="PRO_5040889288" evidence="1">
    <location>
        <begin position="21"/>
        <end position="235"/>
    </location>
</feature>
<comment type="caution">
    <text evidence="2">The sequence shown here is derived from an EMBL/GenBank/DDBJ whole genome shotgun (WGS) entry which is preliminary data.</text>
</comment>
<evidence type="ECO:0000313" key="2">
    <source>
        <dbReference type="EMBL" id="MCY1723023.1"/>
    </source>
</evidence>
<dbReference type="RefSeq" id="WP_343335348.1">
    <property type="nucleotide sequence ID" value="NZ_JAPOHD010000065.1"/>
</dbReference>
<evidence type="ECO:0000313" key="3">
    <source>
        <dbReference type="Proteomes" id="UP001145087"/>
    </source>
</evidence>
<organism evidence="2 3">
    <name type="scientific">Draconibacterium aestuarii</name>
    <dbReference type="NCBI Taxonomy" id="2998507"/>
    <lineage>
        <taxon>Bacteria</taxon>
        <taxon>Pseudomonadati</taxon>
        <taxon>Bacteroidota</taxon>
        <taxon>Bacteroidia</taxon>
        <taxon>Marinilabiliales</taxon>
        <taxon>Prolixibacteraceae</taxon>
        <taxon>Draconibacterium</taxon>
    </lineage>
</organism>